<evidence type="ECO:0000256" key="1">
    <source>
        <dbReference type="SAM" id="MobiDB-lite"/>
    </source>
</evidence>
<proteinExistence type="predicted"/>
<dbReference type="OrthoDB" id="536284at2759"/>
<feature type="region of interest" description="Disordered" evidence="1">
    <location>
        <begin position="1"/>
        <end position="26"/>
    </location>
</feature>
<sequence length="258" mass="29348">MDEKGGGGGQKASSYSYGGRKNNHGSSAEDLLQNLDEVKNRVFRTFEETTPTKFRTFFKSSKYDKFLHALIHYFVNFFKLQNLQVKKDSLGNEAQTLIDECAKEVQNKFSTLGSIYAQIILTQSGEVTHIQQDRMFWETLYDASDQVLQEVFVGQKKTNSIEIELGRIFRTKYFNMAARRNELKRDPTNYSVRELYALKNEGDPMLNSRTLASIYSKVKSNSVQSAAISRSPLIEHLNIGNKKKVSKGGKDAAKETKK</sequence>
<gene>
    <name evidence="2" type="ORF">A3770_10p57760</name>
</gene>
<dbReference type="EMBL" id="CP031043">
    <property type="protein sequence ID" value="QDZ23258.1"/>
    <property type="molecule type" value="Genomic_DNA"/>
</dbReference>
<dbReference type="PANTHER" id="PTHR21055:SF3">
    <property type="entry name" value="PROTEIN PHOSPHATASE 1 REGULATORY SUBUNIT 36"/>
    <property type="match status" value="1"/>
</dbReference>
<dbReference type="InterPro" id="IPR026142">
    <property type="entry name" value="Pro_pase_1_reg_su_36"/>
</dbReference>
<dbReference type="GO" id="GO:0019902">
    <property type="term" value="F:phosphatase binding"/>
    <property type="evidence" value="ECO:0007669"/>
    <property type="project" value="InterPro"/>
</dbReference>
<protein>
    <submittedName>
        <fullName evidence="2">Uncharacterized protein</fullName>
    </submittedName>
</protein>
<dbReference type="Proteomes" id="UP000316726">
    <property type="component" value="Chromosome 10"/>
</dbReference>
<organism evidence="2 3">
    <name type="scientific">Chloropicon primus</name>
    <dbReference type="NCBI Taxonomy" id="1764295"/>
    <lineage>
        <taxon>Eukaryota</taxon>
        <taxon>Viridiplantae</taxon>
        <taxon>Chlorophyta</taxon>
        <taxon>Chloropicophyceae</taxon>
        <taxon>Chloropicales</taxon>
        <taxon>Chloropicaceae</taxon>
        <taxon>Chloropicon</taxon>
    </lineage>
</organism>
<reference evidence="2 3" key="1">
    <citation type="submission" date="2018-07" db="EMBL/GenBank/DDBJ databases">
        <title>The complete nuclear genome of the prasinophyte Chloropicon primus (CCMP1205).</title>
        <authorList>
            <person name="Pombert J.-F."/>
            <person name="Otis C."/>
            <person name="Turmel M."/>
            <person name="Lemieux C."/>
        </authorList>
    </citation>
    <scope>NUCLEOTIDE SEQUENCE [LARGE SCALE GENOMIC DNA]</scope>
    <source>
        <strain evidence="2 3">CCMP1205</strain>
    </source>
</reference>
<name>A0A5B8MRB0_9CHLO</name>
<evidence type="ECO:0000313" key="3">
    <source>
        <dbReference type="Proteomes" id="UP000316726"/>
    </source>
</evidence>
<accession>A0A5B8MRB0</accession>
<keyword evidence="3" id="KW-1185">Reference proteome</keyword>
<feature type="compositionally biased region" description="Gly residues" evidence="1">
    <location>
        <begin position="1"/>
        <end position="10"/>
    </location>
</feature>
<dbReference type="PANTHER" id="PTHR21055">
    <property type="entry name" value="PROTEIN PHOSPHATASE 1 REGULATORY SUBUNIT 36"/>
    <property type="match status" value="1"/>
</dbReference>
<dbReference type="Pfam" id="PF14895">
    <property type="entry name" value="PPPI_inhib"/>
    <property type="match status" value="1"/>
</dbReference>
<evidence type="ECO:0000313" key="2">
    <source>
        <dbReference type="EMBL" id="QDZ23258.1"/>
    </source>
</evidence>
<dbReference type="AlphaFoldDB" id="A0A5B8MRB0"/>